<evidence type="ECO:0000313" key="2">
    <source>
        <dbReference type="EMBL" id="KAJ7756507.1"/>
    </source>
</evidence>
<protein>
    <submittedName>
        <fullName evidence="2">Uncharacterized protein</fullName>
    </submittedName>
</protein>
<dbReference type="EMBL" id="JARJLG010000061">
    <property type="protein sequence ID" value="KAJ7756507.1"/>
    <property type="molecule type" value="Genomic_DNA"/>
</dbReference>
<dbReference type="Proteomes" id="UP001215280">
    <property type="component" value="Unassembled WGS sequence"/>
</dbReference>
<evidence type="ECO:0000256" key="1">
    <source>
        <dbReference type="SAM" id="MobiDB-lite"/>
    </source>
</evidence>
<sequence length="516" mass="57093">MNDRRKSMRRAADPCLGFYVLPPSPVRPIDPVSNDPPPIEVTRPDDSSPYKYTVERPDVTVDAFLRQSALTRSKTYAGKKSRRRRINRHGRSRNETETADETEVSHSRPRRPTLVRQASKPLKKRILSAAVLSHGDPSEWLLQDDSVPQTRIPLSFVESQPPRELVQTKQRTWSLVDPRKALPAHSNSFSTRSKAPTGSTPKRNTLSGWQKTYGRIYLDGSVITKRKANSKASKIKQVPSKCLPLSFVPLDEAERGYLLMRLPPKLVAENPKPRVTIAEVTKSGRIPLHFASSSPPQTDCFAPGTSYTELLQPSCPSLVLTTHPDIANHSGDGPMSPAAIPPPISTCDIATSLPSAHASPQAVRSTLKPLASFLDQFLQTARSETQLERTKKKAPRKPLPNSNRVNPQQPISALKSFIQSTVRQTSARHPSDHHRSSARLTYTPDVSSFDFPPPMSPQFRVPSPDINCVLQPTPYQVVLPSTPPTSRQPVAGTSGGIVHDITLDSSINLFYLNTRD</sequence>
<evidence type="ECO:0000313" key="3">
    <source>
        <dbReference type="Proteomes" id="UP001215280"/>
    </source>
</evidence>
<comment type="caution">
    <text evidence="2">The sequence shown here is derived from an EMBL/GenBank/DDBJ whole genome shotgun (WGS) entry which is preliminary data.</text>
</comment>
<proteinExistence type="predicted"/>
<dbReference type="AlphaFoldDB" id="A0AAD7J676"/>
<feature type="region of interest" description="Disordered" evidence="1">
    <location>
        <begin position="183"/>
        <end position="206"/>
    </location>
</feature>
<feature type="region of interest" description="Disordered" evidence="1">
    <location>
        <begin position="72"/>
        <end position="119"/>
    </location>
</feature>
<name>A0AAD7J676_9AGAR</name>
<keyword evidence="3" id="KW-1185">Reference proteome</keyword>
<feature type="region of interest" description="Disordered" evidence="1">
    <location>
        <begin position="383"/>
        <end position="411"/>
    </location>
</feature>
<gene>
    <name evidence="2" type="ORF">DFH07DRAFT_481776</name>
</gene>
<feature type="region of interest" description="Disordered" evidence="1">
    <location>
        <begin position="21"/>
        <end position="53"/>
    </location>
</feature>
<feature type="compositionally biased region" description="Basic residues" evidence="1">
    <location>
        <begin position="77"/>
        <end position="91"/>
    </location>
</feature>
<reference evidence="2" key="1">
    <citation type="submission" date="2023-03" db="EMBL/GenBank/DDBJ databases">
        <title>Massive genome expansion in bonnet fungi (Mycena s.s.) driven by repeated elements and novel gene families across ecological guilds.</title>
        <authorList>
            <consortium name="Lawrence Berkeley National Laboratory"/>
            <person name="Harder C.B."/>
            <person name="Miyauchi S."/>
            <person name="Viragh M."/>
            <person name="Kuo A."/>
            <person name="Thoen E."/>
            <person name="Andreopoulos B."/>
            <person name="Lu D."/>
            <person name="Skrede I."/>
            <person name="Drula E."/>
            <person name="Henrissat B."/>
            <person name="Morin E."/>
            <person name="Kohler A."/>
            <person name="Barry K."/>
            <person name="LaButti K."/>
            <person name="Morin E."/>
            <person name="Salamov A."/>
            <person name="Lipzen A."/>
            <person name="Mereny Z."/>
            <person name="Hegedus B."/>
            <person name="Baldrian P."/>
            <person name="Stursova M."/>
            <person name="Weitz H."/>
            <person name="Taylor A."/>
            <person name="Grigoriev I.V."/>
            <person name="Nagy L.G."/>
            <person name="Martin F."/>
            <person name="Kauserud H."/>
        </authorList>
    </citation>
    <scope>NUCLEOTIDE SEQUENCE</scope>
    <source>
        <strain evidence="2">CBHHK188m</strain>
    </source>
</reference>
<feature type="compositionally biased region" description="Polar residues" evidence="1">
    <location>
        <begin position="400"/>
        <end position="411"/>
    </location>
</feature>
<feature type="compositionally biased region" description="Pro residues" evidence="1">
    <location>
        <begin position="22"/>
        <end position="39"/>
    </location>
</feature>
<organism evidence="2 3">
    <name type="scientific">Mycena maculata</name>
    <dbReference type="NCBI Taxonomy" id="230809"/>
    <lineage>
        <taxon>Eukaryota</taxon>
        <taxon>Fungi</taxon>
        <taxon>Dikarya</taxon>
        <taxon>Basidiomycota</taxon>
        <taxon>Agaricomycotina</taxon>
        <taxon>Agaricomycetes</taxon>
        <taxon>Agaricomycetidae</taxon>
        <taxon>Agaricales</taxon>
        <taxon>Marasmiineae</taxon>
        <taxon>Mycenaceae</taxon>
        <taxon>Mycena</taxon>
    </lineage>
</organism>
<accession>A0AAD7J676</accession>
<feature type="compositionally biased region" description="Basic and acidic residues" evidence="1">
    <location>
        <begin position="42"/>
        <end position="53"/>
    </location>
</feature>
<feature type="compositionally biased region" description="Polar residues" evidence="1">
    <location>
        <begin position="185"/>
        <end position="206"/>
    </location>
</feature>